<reference evidence="17 18" key="1">
    <citation type="submission" date="2015-07" db="EMBL/GenBank/DDBJ databases">
        <title>The genome of Eufriesea mexicana.</title>
        <authorList>
            <person name="Pan H."/>
            <person name="Kapheim K."/>
        </authorList>
    </citation>
    <scope>NUCLEOTIDE SEQUENCE [LARGE SCALE GENOMIC DNA]</scope>
    <source>
        <strain evidence="17">0111107269</strain>
        <tissue evidence="17">Whole body</tissue>
    </source>
</reference>
<evidence type="ECO:0000313" key="18">
    <source>
        <dbReference type="Proteomes" id="UP000250275"/>
    </source>
</evidence>
<dbReference type="EMBL" id="KQ760801">
    <property type="protein sequence ID" value="OAD58967.1"/>
    <property type="molecule type" value="Genomic_DNA"/>
</dbReference>
<dbReference type="InterPro" id="IPR036352">
    <property type="entry name" value="Semap_dom_sf"/>
</dbReference>
<dbReference type="CDD" id="cd11236">
    <property type="entry name" value="Sema_plexin_like"/>
    <property type="match status" value="1"/>
</dbReference>
<dbReference type="GO" id="GO:0008045">
    <property type="term" value="P:motor neuron axon guidance"/>
    <property type="evidence" value="ECO:0007669"/>
    <property type="project" value="TreeGrafter"/>
</dbReference>
<dbReference type="Pfam" id="PF17960">
    <property type="entry name" value="TIG_plexin"/>
    <property type="match status" value="1"/>
</dbReference>
<dbReference type="Pfam" id="PF20170">
    <property type="entry name" value="Plexin_RBD"/>
    <property type="match status" value="1"/>
</dbReference>
<dbReference type="InterPro" id="IPR046800">
    <property type="entry name" value="Plexin_RBD"/>
</dbReference>
<dbReference type="Pfam" id="PF01833">
    <property type="entry name" value="TIG"/>
    <property type="match status" value="4"/>
</dbReference>
<evidence type="ECO:0000256" key="5">
    <source>
        <dbReference type="ARBA" id="ARBA00022729"/>
    </source>
</evidence>
<comment type="similarity">
    <text evidence="2">Belongs to the plexin family.</text>
</comment>
<keyword evidence="13" id="KW-0325">Glycoprotein</keyword>
<dbReference type="InterPro" id="IPR015943">
    <property type="entry name" value="WD40/YVTN_repeat-like_dom_sf"/>
</dbReference>
<keyword evidence="12" id="KW-0675">Receptor</keyword>
<name>A0A310SIP7_9HYME</name>
<evidence type="ECO:0000256" key="14">
    <source>
        <dbReference type="PROSITE-ProRule" id="PRU00352"/>
    </source>
</evidence>
<keyword evidence="18" id="KW-1185">Reference proteome</keyword>
<dbReference type="SUPFAM" id="SSF101912">
    <property type="entry name" value="Sema domain"/>
    <property type="match status" value="1"/>
</dbReference>
<dbReference type="Proteomes" id="UP000250275">
    <property type="component" value="Unassembled WGS sequence"/>
</dbReference>
<dbReference type="FunFam" id="2.60.40.10:FF:001973">
    <property type="entry name" value="Plexin A4, B"/>
    <property type="match status" value="1"/>
</dbReference>
<feature type="transmembrane region" description="Helical" evidence="15">
    <location>
        <begin position="1287"/>
        <end position="1309"/>
    </location>
</feature>
<dbReference type="SUPFAM" id="SSF81296">
    <property type="entry name" value="E set domains"/>
    <property type="match status" value="4"/>
</dbReference>
<evidence type="ECO:0000256" key="15">
    <source>
        <dbReference type="SAM" id="Phobius"/>
    </source>
</evidence>
<evidence type="ECO:0000256" key="6">
    <source>
        <dbReference type="ARBA" id="ARBA00022737"/>
    </source>
</evidence>
<dbReference type="InterPro" id="IPR014756">
    <property type="entry name" value="Ig_E-set"/>
</dbReference>
<organism evidence="17 18">
    <name type="scientific">Eufriesea mexicana</name>
    <dbReference type="NCBI Taxonomy" id="516756"/>
    <lineage>
        <taxon>Eukaryota</taxon>
        <taxon>Metazoa</taxon>
        <taxon>Ecdysozoa</taxon>
        <taxon>Arthropoda</taxon>
        <taxon>Hexapoda</taxon>
        <taxon>Insecta</taxon>
        <taxon>Pterygota</taxon>
        <taxon>Neoptera</taxon>
        <taxon>Endopterygota</taxon>
        <taxon>Hymenoptera</taxon>
        <taxon>Apocrita</taxon>
        <taxon>Aculeata</taxon>
        <taxon>Apoidea</taxon>
        <taxon>Anthophila</taxon>
        <taxon>Apidae</taxon>
        <taxon>Eufriesea</taxon>
    </lineage>
</organism>
<dbReference type="GO" id="GO:0097374">
    <property type="term" value="P:sensory neuron axon guidance"/>
    <property type="evidence" value="ECO:0007669"/>
    <property type="project" value="TreeGrafter"/>
</dbReference>
<dbReference type="SMART" id="SM00423">
    <property type="entry name" value="PSI"/>
    <property type="match status" value="2"/>
</dbReference>
<evidence type="ECO:0000256" key="1">
    <source>
        <dbReference type="ARBA" id="ARBA00004251"/>
    </source>
</evidence>
<dbReference type="InterPro" id="IPR008936">
    <property type="entry name" value="Rho_GTPase_activation_prot"/>
</dbReference>
<evidence type="ECO:0000256" key="8">
    <source>
        <dbReference type="ARBA" id="ARBA00022902"/>
    </source>
</evidence>
<dbReference type="Pfam" id="PF24479">
    <property type="entry name" value="PSI_PlexinA-B"/>
    <property type="match status" value="1"/>
</dbReference>
<dbReference type="GO" id="GO:0030334">
    <property type="term" value="P:regulation of cell migration"/>
    <property type="evidence" value="ECO:0007669"/>
    <property type="project" value="TreeGrafter"/>
</dbReference>
<keyword evidence="9 15" id="KW-1133">Transmembrane helix</keyword>
<dbReference type="InterPro" id="IPR002909">
    <property type="entry name" value="IPT_dom"/>
</dbReference>
<evidence type="ECO:0000256" key="11">
    <source>
        <dbReference type="ARBA" id="ARBA00023157"/>
    </source>
</evidence>
<dbReference type="GO" id="GO:0017154">
    <property type="term" value="F:semaphorin receptor activity"/>
    <property type="evidence" value="ECO:0007669"/>
    <property type="project" value="InterPro"/>
</dbReference>
<feature type="domain" description="Sema" evidence="16">
    <location>
        <begin position="63"/>
        <end position="545"/>
    </location>
</feature>
<accession>A0A310SIP7</accession>
<dbReference type="OrthoDB" id="125363at2759"/>
<dbReference type="GO" id="GO:0050772">
    <property type="term" value="P:positive regulation of axonogenesis"/>
    <property type="evidence" value="ECO:0007669"/>
    <property type="project" value="TreeGrafter"/>
</dbReference>
<protein>
    <submittedName>
        <fullName evidence="17">Plexin-B</fullName>
    </submittedName>
</protein>
<evidence type="ECO:0000256" key="3">
    <source>
        <dbReference type="ARBA" id="ARBA00022475"/>
    </source>
</evidence>
<dbReference type="PANTHER" id="PTHR22625:SF44">
    <property type="entry name" value="PLEXIN-B"/>
    <property type="match status" value="1"/>
</dbReference>
<evidence type="ECO:0000256" key="7">
    <source>
        <dbReference type="ARBA" id="ARBA00022782"/>
    </source>
</evidence>
<dbReference type="Gene3D" id="1.10.506.10">
    <property type="entry name" value="GTPase Activation - p120gap, domain 1"/>
    <property type="match status" value="1"/>
</dbReference>
<evidence type="ECO:0000313" key="17">
    <source>
        <dbReference type="EMBL" id="OAD58967.1"/>
    </source>
</evidence>
<dbReference type="Pfam" id="PF08337">
    <property type="entry name" value="Plexin_cytopl"/>
    <property type="match status" value="1"/>
</dbReference>
<dbReference type="FunFam" id="2.60.40.10:FF:000071">
    <property type="entry name" value="Plexin A2"/>
    <property type="match status" value="1"/>
</dbReference>
<dbReference type="CDD" id="cd12205">
    <property type="entry name" value="RasGAP_plexin"/>
    <property type="match status" value="1"/>
</dbReference>
<dbReference type="FunFam" id="1.10.506.10:FF:000027">
    <property type="entry name" value="Plexin A, isoform B"/>
    <property type="match status" value="1"/>
</dbReference>
<dbReference type="Gene3D" id="3.10.20.90">
    <property type="entry name" value="Phosphatidylinositol 3-kinase Catalytic Subunit, Chain A, domain 1"/>
    <property type="match status" value="1"/>
</dbReference>
<dbReference type="SMART" id="SM00429">
    <property type="entry name" value="IPT"/>
    <property type="match status" value="4"/>
</dbReference>
<dbReference type="InterPro" id="IPR041019">
    <property type="entry name" value="TIG1_plexin"/>
</dbReference>
<gene>
    <name evidence="17" type="ORF">WN48_09927</name>
</gene>
<evidence type="ECO:0000256" key="13">
    <source>
        <dbReference type="ARBA" id="ARBA00023180"/>
    </source>
</evidence>
<dbReference type="GO" id="GO:0002116">
    <property type="term" value="C:semaphorin receptor complex"/>
    <property type="evidence" value="ECO:0007669"/>
    <property type="project" value="TreeGrafter"/>
</dbReference>
<dbReference type="InterPro" id="IPR001627">
    <property type="entry name" value="Semap_dom"/>
</dbReference>
<keyword evidence="5" id="KW-0732">Signal</keyword>
<dbReference type="InterPro" id="IPR031148">
    <property type="entry name" value="Plexin"/>
</dbReference>
<keyword evidence="10 15" id="KW-0472">Membrane</keyword>
<keyword evidence="3" id="KW-1003">Cell membrane</keyword>
<comment type="subcellular location">
    <subcellularLocation>
        <location evidence="1">Cell membrane</location>
        <topology evidence="1">Single-pass type I membrane protein</topology>
    </subcellularLocation>
</comment>
<evidence type="ECO:0000256" key="2">
    <source>
        <dbReference type="ARBA" id="ARBA00010297"/>
    </source>
</evidence>
<evidence type="ECO:0000256" key="9">
    <source>
        <dbReference type="ARBA" id="ARBA00022989"/>
    </source>
</evidence>
<keyword evidence="4 15" id="KW-0812">Transmembrane</keyword>
<dbReference type="SMART" id="SM00630">
    <property type="entry name" value="Sema"/>
    <property type="match status" value="1"/>
</dbReference>
<sequence length="1957" mass="218933">MRFLGFISFPISPTVLSQKLLLPLQRLSFLSMSVVTWFLMILVTAAIDTPASTVPPVQENRSLHVITQFPMGDGQRYGFYPLDPNTTREGVLRFNHLTIDPATGRLYAGAINRLLQLDSNLRLEEYVSTGPRLDNPQCHATGCPSGDITTSLMDNVNKLLIADLESQTLIARGSLLQGACEKYKMSNISIKPEFIPHSVAANDENSSTYAFIGPERYNAWGQTNILYVGTTFTNRGDYRHDVPAISSRNLHNLEFAEYTFNKQSIVYIDVKYRDHFLVKYVYGFNASDYAYFVLVQKQSHLPEEEEKGYISRLARSCISDPNYDSYTEVTLQCTVDLGDGKPQSYNLVQDAKVATAGSDIAMHLGISVGDPIFVSVFSPSRGITNEPLSRSALCVYSLQMIETKFDENIHMCFNGSTKYRNMGYVSGPIQDGKCPTAGTTGNILNFCEVGLKISGMSPIVGEAILHFPDEFITSVTIANTESHTVAFLGTNDGVLKKVLLSGNDAFVYESIVIDKGNRLMPDTLISPDGEHIYVLSTSKISKVQVEHCIRGDCQKASHSSPRWLSLGTGQQCIDFEQVLPDRMPINRMTTVHLTIRTLPELPAGANYKCVFGNAEPIDALMTGFGLSCPTPPVIERPNIPDGADHVLVPLSVRSSETNKDFVSRNFAFFDCSRHTVCTECVKSQWACSWCVYDNKCTHNTSCQGIISGENNQANLAAHGAQYCPRFVHRQEPLMLPNSVPKEIVLEVENLPHPQVGHSGFQCIVSIEGANLKVQARVDSSRFIVCDKTVYSYEAVTGEYEAEVTVVWNINHHVDKTTIILYKCEVLGSHREHADCSLCVTRDARFECTWCGNSCVYRHSCLHSPFTECPKPRIDMIKPLSGPIEGGTLVTIEGSNLGLKESDVDGKIHIGNTPCTLVDYEVSVRIVCRTGRHEATDTASVVVGNDAGYTESAVLFNYKDIRLSGVYPSVGPQSGGTQLAITGMYLNIGSTISAYLDELPCHVNATQASSSRLTCVTSKSDRVRKIDRLTLSIDGANRTLVGNPYNYTHDPTIMEIKPLTSFASGGRMITVHGTNLDTIQKPEMEVYFDNELLPINRTVCTVLNPTQMECPSPSVAKRFMTLRRNERATVNGQSTPPLSLKLKESQLSLKIAFIMDNVESVRDLEKHFKSLRNRLLYVEDPKFFAFPRNIKLYKGDTLVIEGENLIFASDESDVNVTVGTMPCNVTSLALTQLVCIPPDQQPADTDELGIKTENGLPLVVVRVGRSLRFPIGFLRYEVIKSYPIPPEAIAGIAAGTFGLVFLFVLVLIIYRRKSTQAEREYKRIQIQMDTLESNVRMECKQAFAELQTDMTDLTADLESSGIPTLDHKNYIMKVFFPGVTHHPILNDPRSRSNVSRTNYDAAMIQFEQLINNKYFVLTFIETLEAQKDFNIRDKVNVASLLMVVLMGKMEYATDILMNLLLRLIEKAVNTKHPQLMLRRTESVVEKMLTNWMALCMYNYLKDYAGSSLFLLFKAIKHQIEKGPVDVITHDARYSLSEERLLREQIEHSIVTLHVVQDDLDEKIQCKVLDCDTINQVKSKILDALYKNTPFSLRPSVHDVDLEWRHGRGGHLTLQDEDLTTKCNGEWKKINTLAHYGVKESAVMSLIPRQNDGFSVACKPPCHNCKPSHYHQQQHGLYFESQHSPPIITANGDVESGHGGNQRLYHLVRPIEESHYPPGMGFTGSKHHHPERTHKAIPEIFLTRLLSTKGTVQKFVDDFLNTILTANEALPSAIKWLFDLLDDAAKQHGIVDPEVPHAWKSNSLPLRFWVNFIKNPDFMFDINKSTTVDSSLSVIAQTFMDSCSMTEHRLGKDSPSNKLLFAKDIPHYREKVGRFYTDVQRLPQITDQEMSSAMQQLSASHANEFDVIAALKELYIYVSKYYEQILEALETDAGCRKLHLAHRLENVACTLEGEETSAC</sequence>
<dbReference type="PANTHER" id="PTHR22625">
    <property type="entry name" value="PLEXIN"/>
    <property type="match status" value="1"/>
</dbReference>
<keyword evidence="6" id="KW-0677">Repeat</keyword>
<proteinExistence type="inferred from homology"/>
<dbReference type="InterPro" id="IPR016201">
    <property type="entry name" value="PSI"/>
</dbReference>
<dbReference type="GO" id="GO:0007162">
    <property type="term" value="P:negative regulation of cell adhesion"/>
    <property type="evidence" value="ECO:0007669"/>
    <property type="project" value="TreeGrafter"/>
</dbReference>
<keyword evidence="7" id="KW-0221">Differentiation</keyword>
<dbReference type="Gene3D" id="2.60.40.10">
    <property type="entry name" value="Immunoglobulins"/>
    <property type="match status" value="6"/>
</dbReference>
<evidence type="ECO:0000256" key="12">
    <source>
        <dbReference type="ARBA" id="ARBA00023170"/>
    </source>
</evidence>
<comment type="caution">
    <text evidence="14">Lacks conserved residue(s) required for the propagation of feature annotation.</text>
</comment>
<dbReference type="SUPFAM" id="SSF48350">
    <property type="entry name" value="GTPase activation domain, GAP"/>
    <property type="match status" value="1"/>
</dbReference>
<evidence type="ECO:0000256" key="4">
    <source>
        <dbReference type="ARBA" id="ARBA00022692"/>
    </source>
</evidence>
<dbReference type="Gene3D" id="2.130.10.10">
    <property type="entry name" value="YVTN repeat-like/Quinoprotein amine dehydrogenase"/>
    <property type="match status" value="1"/>
</dbReference>
<dbReference type="InterPro" id="IPR041362">
    <property type="entry name" value="TIG2_plexin"/>
</dbReference>
<keyword evidence="8" id="KW-0524">Neurogenesis</keyword>
<dbReference type="GO" id="GO:0008360">
    <property type="term" value="P:regulation of cell shape"/>
    <property type="evidence" value="ECO:0007669"/>
    <property type="project" value="TreeGrafter"/>
</dbReference>
<dbReference type="Pfam" id="PF18020">
    <property type="entry name" value="TIG_2"/>
    <property type="match status" value="1"/>
</dbReference>
<evidence type="ECO:0000259" key="16">
    <source>
        <dbReference type="PROSITE" id="PS51004"/>
    </source>
</evidence>
<dbReference type="FunFam" id="2.60.40.10:FF:000203">
    <property type="entry name" value="Plexin B2"/>
    <property type="match status" value="1"/>
</dbReference>
<dbReference type="PROSITE" id="PS51004">
    <property type="entry name" value="SEMA"/>
    <property type="match status" value="1"/>
</dbReference>
<dbReference type="Pfam" id="PF01403">
    <property type="entry name" value="Sema"/>
    <property type="match status" value="1"/>
</dbReference>
<dbReference type="FunFam" id="3.10.20.90:FF:000213">
    <property type="entry name" value="Plexin A4, B"/>
    <property type="match status" value="1"/>
</dbReference>
<keyword evidence="11" id="KW-1015">Disulfide bond</keyword>
<dbReference type="CDD" id="cd00603">
    <property type="entry name" value="IPT_PCSR"/>
    <property type="match status" value="1"/>
</dbReference>
<evidence type="ECO:0000256" key="10">
    <source>
        <dbReference type="ARBA" id="ARBA00023136"/>
    </source>
</evidence>
<dbReference type="InterPro" id="IPR013548">
    <property type="entry name" value="Plexin_cytoplasmic_RasGAP_dom"/>
</dbReference>
<dbReference type="InterPro" id="IPR013783">
    <property type="entry name" value="Ig-like_fold"/>
</dbReference>
<dbReference type="GO" id="GO:0005886">
    <property type="term" value="C:plasma membrane"/>
    <property type="evidence" value="ECO:0007669"/>
    <property type="project" value="UniProtKB-SubCell"/>
</dbReference>